<name>A0A7C9HL82_9GAMM</name>
<accession>A0A7C9HL82</accession>
<evidence type="ECO:0000313" key="2">
    <source>
        <dbReference type="Proteomes" id="UP000479692"/>
    </source>
</evidence>
<dbReference type="AlphaFoldDB" id="A0A7C9HL82"/>
<proteinExistence type="predicted"/>
<organism evidence="1 2">
    <name type="scientific">Noviluteimonas gilva</name>
    <dbReference type="NCBI Taxonomy" id="2682097"/>
    <lineage>
        <taxon>Bacteria</taxon>
        <taxon>Pseudomonadati</taxon>
        <taxon>Pseudomonadota</taxon>
        <taxon>Gammaproteobacteria</taxon>
        <taxon>Lysobacterales</taxon>
        <taxon>Lysobacteraceae</taxon>
        <taxon>Noviluteimonas</taxon>
    </lineage>
</organism>
<dbReference type="EMBL" id="WOXT01000001">
    <property type="protein sequence ID" value="MUV13535.1"/>
    <property type="molecule type" value="Genomic_DNA"/>
</dbReference>
<evidence type="ECO:0000313" key="1">
    <source>
        <dbReference type="EMBL" id="MUV13535.1"/>
    </source>
</evidence>
<comment type="caution">
    <text evidence="1">The sequence shown here is derived from an EMBL/GenBank/DDBJ whole genome shotgun (WGS) entry which is preliminary data.</text>
</comment>
<keyword evidence="2" id="KW-1185">Reference proteome</keyword>
<gene>
    <name evidence="1" type="ORF">GN331_04855</name>
</gene>
<dbReference type="Proteomes" id="UP000479692">
    <property type="component" value="Unassembled WGS sequence"/>
</dbReference>
<sequence>MSDYYEALVASGATHDEAARHVYANDMQAWRNREHPMYGRLAPENDSEWCAFVAQTCGESP</sequence>
<protein>
    <submittedName>
        <fullName evidence="1">Uncharacterized protein</fullName>
    </submittedName>
</protein>
<dbReference type="RefSeq" id="WP_156640719.1">
    <property type="nucleotide sequence ID" value="NZ_WOXT01000001.1"/>
</dbReference>
<reference evidence="1 2" key="1">
    <citation type="submission" date="2019-12" db="EMBL/GenBank/DDBJ databases">
        <authorList>
            <person name="Xu J."/>
        </authorList>
    </citation>
    <scope>NUCLEOTIDE SEQUENCE [LARGE SCALE GENOMIC DNA]</scope>
    <source>
        <strain evidence="1 2">HX-5-24</strain>
    </source>
</reference>